<feature type="transmembrane region" description="Helical" evidence="1">
    <location>
        <begin position="16"/>
        <end position="35"/>
    </location>
</feature>
<evidence type="ECO:0000313" key="3">
    <source>
        <dbReference type="EMBL" id="MFC6035511.1"/>
    </source>
</evidence>
<protein>
    <submittedName>
        <fullName evidence="3">CPBP family intramembrane glutamic endopeptidase</fullName>
        <ecNumber evidence="3">3.4.-.-</ecNumber>
    </submittedName>
</protein>
<name>A0ABW1KXZ7_9PROT</name>
<evidence type="ECO:0000256" key="1">
    <source>
        <dbReference type="SAM" id="Phobius"/>
    </source>
</evidence>
<keyword evidence="1" id="KW-1133">Transmembrane helix</keyword>
<dbReference type="InterPro" id="IPR003675">
    <property type="entry name" value="Rce1/LyrA-like_dom"/>
</dbReference>
<feature type="transmembrane region" description="Helical" evidence="1">
    <location>
        <begin position="81"/>
        <end position="103"/>
    </location>
</feature>
<sequence length="241" mass="25752">MTSTGASAIRSGETRTAIIVETLVVFLAMLGFTWAAKSADLIGAGSIALWGGIILATLLMKRRGAKWSDYGFSLPKGAKQWSISIALTAAVIVTVFASMFLVIEPLTSFLGLEEAPTASDPFKFFLGKPLVFLGFIVVVVWGGAALGEELFLRGYLLNRLGDFFGHNPLGWTMALIIHAIIFGSMHVYQGFAGMIGTGIIGFIIGLYYLVGGRRLFPVIIAHGVINTVGLTAYYFSDGAIT</sequence>
<feature type="domain" description="CAAX prenyl protease 2/Lysostaphin resistance protein A-like" evidence="2">
    <location>
        <begin position="135"/>
        <end position="228"/>
    </location>
</feature>
<dbReference type="InterPro" id="IPR052710">
    <property type="entry name" value="CAAX_protease"/>
</dbReference>
<feature type="transmembrane region" description="Helical" evidence="1">
    <location>
        <begin position="215"/>
        <end position="235"/>
    </location>
</feature>
<keyword evidence="4" id="KW-1185">Reference proteome</keyword>
<dbReference type="EMBL" id="JBHPON010000001">
    <property type="protein sequence ID" value="MFC6035511.1"/>
    <property type="molecule type" value="Genomic_DNA"/>
</dbReference>
<feature type="transmembrane region" description="Helical" evidence="1">
    <location>
        <begin position="164"/>
        <end position="185"/>
    </location>
</feature>
<dbReference type="Pfam" id="PF02517">
    <property type="entry name" value="Rce1-like"/>
    <property type="match status" value="1"/>
</dbReference>
<accession>A0ABW1KXZ7</accession>
<gene>
    <name evidence="3" type="ORF">ACFMB1_08160</name>
</gene>
<proteinExistence type="predicted"/>
<organism evidence="3 4">
    <name type="scientific">Hyphococcus aureus</name>
    <dbReference type="NCBI Taxonomy" id="2666033"/>
    <lineage>
        <taxon>Bacteria</taxon>
        <taxon>Pseudomonadati</taxon>
        <taxon>Pseudomonadota</taxon>
        <taxon>Alphaproteobacteria</taxon>
        <taxon>Parvularculales</taxon>
        <taxon>Parvularculaceae</taxon>
        <taxon>Hyphococcus</taxon>
    </lineage>
</organism>
<comment type="caution">
    <text evidence="3">The sequence shown here is derived from an EMBL/GenBank/DDBJ whole genome shotgun (WGS) entry which is preliminary data.</text>
</comment>
<feature type="transmembrane region" description="Helical" evidence="1">
    <location>
        <begin position="130"/>
        <end position="152"/>
    </location>
</feature>
<dbReference type="Proteomes" id="UP001596116">
    <property type="component" value="Unassembled WGS sequence"/>
</dbReference>
<evidence type="ECO:0000259" key="2">
    <source>
        <dbReference type="Pfam" id="PF02517"/>
    </source>
</evidence>
<dbReference type="EC" id="3.4.-.-" evidence="3"/>
<reference evidence="3 4" key="1">
    <citation type="submission" date="2024-09" db="EMBL/GenBank/DDBJ databases">
        <authorList>
            <person name="Zhang Z.-H."/>
        </authorList>
    </citation>
    <scope>NUCLEOTIDE SEQUENCE [LARGE SCALE GENOMIC DNA]</scope>
    <source>
        <strain evidence="3 4">HHTR114</strain>
    </source>
</reference>
<keyword evidence="3" id="KW-0378">Hydrolase</keyword>
<dbReference type="PANTHER" id="PTHR36435">
    <property type="entry name" value="SLR1288 PROTEIN"/>
    <property type="match status" value="1"/>
</dbReference>
<feature type="transmembrane region" description="Helical" evidence="1">
    <location>
        <begin position="191"/>
        <end position="210"/>
    </location>
</feature>
<evidence type="ECO:0000313" key="4">
    <source>
        <dbReference type="Proteomes" id="UP001596116"/>
    </source>
</evidence>
<keyword evidence="1" id="KW-0812">Transmembrane</keyword>
<feature type="transmembrane region" description="Helical" evidence="1">
    <location>
        <begin position="41"/>
        <end position="60"/>
    </location>
</feature>
<dbReference type="RefSeq" id="WP_379879153.1">
    <property type="nucleotide sequence ID" value="NZ_JBHPON010000001.1"/>
</dbReference>
<keyword evidence="1" id="KW-0472">Membrane</keyword>
<dbReference type="PANTHER" id="PTHR36435:SF1">
    <property type="entry name" value="CAAX AMINO TERMINAL PROTEASE FAMILY PROTEIN"/>
    <property type="match status" value="1"/>
</dbReference>
<dbReference type="GO" id="GO:0016787">
    <property type="term" value="F:hydrolase activity"/>
    <property type="evidence" value="ECO:0007669"/>
    <property type="project" value="UniProtKB-KW"/>
</dbReference>